<dbReference type="EMBL" id="LN831788">
    <property type="protein sequence ID" value="CQR59214.1"/>
    <property type="molecule type" value="Genomic_DNA"/>
</dbReference>
<gene>
    <name evidence="1" type="ORF">sle1_047</name>
</gene>
<sequence>MPMTDGDNTNTTQDTAAKRLRDLHDYYLKHPVTGPTARRAPTTSASAPLSLATLDHIQSSVREVAEQTLAANPDAGRAPSRADAVYDWCRQQTEHADEIAQQRLESIEYRHYLEHAIRAGDTKVVRRHRCPSCGTAGLLWQQAMGRATCVNLHCARRNGGLSRSWTLAYLAYEHVAANASLKECAT</sequence>
<organism evidence="1 2">
    <name type="scientific">Streptomyces leeuwenhoekii</name>
    <dbReference type="NCBI Taxonomy" id="1437453"/>
    <lineage>
        <taxon>Bacteria</taxon>
        <taxon>Bacillati</taxon>
        <taxon>Actinomycetota</taxon>
        <taxon>Actinomycetes</taxon>
        <taxon>Kitasatosporales</taxon>
        <taxon>Streptomycetaceae</taxon>
        <taxon>Streptomyces</taxon>
    </lineage>
</organism>
<protein>
    <submittedName>
        <fullName evidence="1">Sle1_047 protein</fullName>
    </submittedName>
</protein>
<accession>A0A0F7VKJ5</accession>
<keyword evidence="1" id="KW-0614">Plasmid</keyword>
<evidence type="ECO:0000313" key="2">
    <source>
        <dbReference type="Proteomes" id="UP000035016"/>
    </source>
</evidence>
<dbReference type="KEGG" id="sle:sle1_047"/>
<reference evidence="2" key="1">
    <citation type="submission" date="2015-02" db="EMBL/GenBank/DDBJ databases">
        <authorList>
            <person name="Gomez-Escribano P.J."/>
        </authorList>
    </citation>
    <scope>NUCLEOTIDE SEQUENCE [LARGE SCALE GENOMIC DNA]</scope>
    <source>
        <strain evidence="2">C34 (DSM 42122 / NRRL B-24963)</strain>
        <plasmid evidence="2">pSLE1</plasmid>
    </source>
</reference>
<dbReference type="Proteomes" id="UP000035016">
    <property type="component" value="Plasmid pSLE1"/>
</dbReference>
<proteinExistence type="predicted"/>
<evidence type="ECO:0000313" key="1">
    <source>
        <dbReference type="EMBL" id="CQR59214.1"/>
    </source>
</evidence>
<dbReference type="PATRIC" id="fig|1437453.6.peg.7172"/>
<name>A0A0F7VKJ5_STRLW</name>
<geneLocation type="plasmid" evidence="1 2">
    <name>pSLE1</name>
</geneLocation>
<dbReference type="AlphaFoldDB" id="A0A0F7VKJ5"/>